<organism evidence="1 2">
    <name type="scientific">Paraprevotella xylaniphila YIT 11841</name>
    <dbReference type="NCBI Taxonomy" id="762982"/>
    <lineage>
        <taxon>Bacteria</taxon>
        <taxon>Pseudomonadati</taxon>
        <taxon>Bacteroidota</taxon>
        <taxon>Bacteroidia</taxon>
        <taxon>Bacteroidales</taxon>
        <taxon>Prevotellaceae</taxon>
        <taxon>Paraprevotella</taxon>
    </lineage>
</organism>
<evidence type="ECO:0000313" key="2">
    <source>
        <dbReference type="Proteomes" id="UP000005546"/>
    </source>
</evidence>
<dbReference type="HOGENOM" id="CLU_3120852_0_0_10"/>
<name>F3QPM9_9BACT</name>
<dbReference type="Proteomes" id="UP000005546">
    <property type="component" value="Unassembled WGS sequence"/>
</dbReference>
<reference evidence="1 2" key="1">
    <citation type="submission" date="2011-02" db="EMBL/GenBank/DDBJ databases">
        <authorList>
            <person name="Weinstock G."/>
            <person name="Sodergren E."/>
            <person name="Clifton S."/>
            <person name="Fulton L."/>
            <person name="Fulton B."/>
            <person name="Courtney L."/>
            <person name="Fronick C."/>
            <person name="Harrison M."/>
            <person name="Strong C."/>
            <person name="Farmer C."/>
            <person name="Delahaunty K."/>
            <person name="Markovic C."/>
            <person name="Hall O."/>
            <person name="Minx P."/>
            <person name="Tomlinson C."/>
            <person name="Mitreva M."/>
            <person name="Hou S."/>
            <person name="Chen J."/>
            <person name="Wollam A."/>
            <person name="Pepin K.H."/>
            <person name="Johnson M."/>
            <person name="Bhonagiri V."/>
            <person name="Zhang X."/>
            <person name="Suruliraj S."/>
            <person name="Warren W."/>
            <person name="Chinwalla A."/>
            <person name="Mardis E.R."/>
            <person name="Wilson R.K."/>
        </authorList>
    </citation>
    <scope>NUCLEOTIDE SEQUENCE [LARGE SCALE GENOMIC DNA]</scope>
    <source>
        <strain evidence="1 2">YIT 11841</strain>
    </source>
</reference>
<dbReference type="AlphaFoldDB" id="F3QPM9"/>
<gene>
    <name evidence="1" type="ORF">HMPREF9442_00116</name>
</gene>
<proteinExistence type="predicted"/>
<protein>
    <submittedName>
        <fullName evidence="1">Uncharacterized protein</fullName>
    </submittedName>
</protein>
<comment type="caution">
    <text evidence="1">The sequence shown here is derived from an EMBL/GenBank/DDBJ whole genome shotgun (WGS) entry which is preliminary data.</text>
</comment>
<accession>F3QPM9</accession>
<dbReference type="EMBL" id="AFBR01000001">
    <property type="protein sequence ID" value="EGG58223.1"/>
    <property type="molecule type" value="Genomic_DNA"/>
</dbReference>
<sequence>MSYLLMEKLFSLSFQTLSYRCVRQILYTKTALKNEKTVSNYTYFSPKSRF</sequence>
<evidence type="ECO:0000313" key="1">
    <source>
        <dbReference type="EMBL" id="EGG58223.1"/>
    </source>
</evidence>
<keyword evidence="2" id="KW-1185">Reference proteome</keyword>